<comment type="caution">
    <text evidence="1">The sequence shown here is derived from an EMBL/GenBank/DDBJ whole genome shotgun (WGS) entry which is preliminary data.</text>
</comment>
<name>A0A2P7EEV3_9SYNE</name>
<gene>
    <name evidence="1" type="ORF">C7K08_06210</name>
</gene>
<dbReference type="Proteomes" id="UP000240206">
    <property type="component" value="Unassembled WGS sequence"/>
</dbReference>
<accession>A0A2P7EEV3</accession>
<dbReference type="AlphaFoldDB" id="A0A2P7EEV3"/>
<organism evidence="1 2">
    <name type="scientific">Synechococcus lacustris str. Tous</name>
    <dbReference type="NCBI Taxonomy" id="1910958"/>
    <lineage>
        <taxon>Bacteria</taxon>
        <taxon>Bacillati</taxon>
        <taxon>Cyanobacteriota</taxon>
        <taxon>Cyanophyceae</taxon>
        <taxon>Synechococcales</taxon>
        <taxon>Synechococcaceae</taxon>
        <taxon>Synechococcus</taxon>
    </lineage>
</organism>
<evidence type="ECO:0008006" key="3">
    <source>
        <dbReference type="Google" id="ProtNLM"/>
    </source>
</evidence>
<sequence>MVAAPSLEPPVLHLDLPDPGRDDLSSMEFHARLEQAWELCDRFDLQTEIWRGRILGSVRDREKRGGEGRGAGFLQWLREREISKTRAYGLIQLSESADSLVGGGLLQETSVNNFSKRAFLETAQADPEVQQLISEAANEGQQITRTQVRRLSDEYTSATSELLPQVIRERTQQNLLPPKVVAPLVRELARLPEAQQEDLRRVLKEEPEIERIKDVTLTARWLTKAAEAGLAVRALQHESIDLEKAMQEAQRLDMLGLVADVVGQAQQLEQAVLKLHTSWRRLGGLHERLWLESGSSTPYLRSLLQGLESLSGSNLRVSLGELAGGKKLRLQLVEEAADQLEAPPMP</sequence>
<reference evidence="2" key="1">
    <citation type="submission" date="2018-03" db="EMBL/GenBank/DDBJ databases">
        <title>Ecological and genomic features of two cosmopolitan and abundant freshwater picocyanobacteria.</title>
        <authorList>
            <person name="Cabello-Yeves P.J."/>
            <person name="Picazo A."/>
            <person name="Camacho A."/>
            <person name="Callieri C."/>
            <person name="Rosselli R."/>
            <person name="Roda-Garcia J."/>
            <person name="Coutinho F.H."/>
            <person name="Rodriguez-Valera F."/>
        </authorList>
    </citation>
    <scope>NUCLEOTIDE SEQUENCE [LARGE SCALE GENOMIC DNA]</scope>
    <source>
        <strain evidence="2">Tous</strain>
    </source>
</reference>
<evidence type="ECO:0000313" key="1">
    <source>
        <dbReference type="EMBL" id="PSI01767.1"/>
    </source>
</evidence>
<dbReference type="EMBL" id="PXVC01000020">
    <property type="protein sequence ID" value="PSI01767.1"/>
    <property type="molecule type" value="Genomic_DNA"/>
</dbReference>
<proteinExistence type="predicted"/>
<evidence type="ECO:0000313" key="2">
    <source>
        <dbReference type="Proteomes" id="UP000240206"/>
    </source>
</evidence>
<protein>
    <recommendedName>
        <fullName evidence="3">DUF3102 domain-containing protein</fullName>
    </recommendedName>
</protein>
<keyword evidence="2" id="KW-1185">Reference proteome</keyword>